<dbReference type="Proteomes" id="UP000251197">
    <property type="component" value="Unassembled WGS sequence"/>
</dbReference>
<accession>A0A2X3IZQ6</accession>
<reference evidence="1 2" key="1">
    <citation type="submission" date="2018-06" db="EMBL/GenBank/DDBJ databases">
        <authorList>
            <consortium name="Pathogen Informatics"/>
            <person name="Doyle S."/>
        </authorList>
    </citation>
    <scope>NUCLEOTIDE SEQUENCE [LARGE SCALE GENOMIC DNA]</scope>
    <source>
        <strain evidence="1 2">NCTC12120</strain>
    </source>
</reference>
<proteinExistence type="predicted"/>
<dbReference type="EMBL" id="UAVU01000009">
    <property type="protein sequence ID" value="SQC92686.1"/>
    <property type="molecule type" value="Genomic_DNA"/>
</dbReference>
<sequence>MELNTDVSQAGSSIQSLSFQSDSTQRALSYKDADATFNLTTDLSAPGTLGSKSQQAQALSAYEKQLDGAGSRGHANKAQLALFKSAFHALNSDYGSNEAKTSGIQQTITVSAEDKARSYLSGLADFTASFKQADVASNPYKSEENDSFSYDFSQTTQASTDSRGDLSKLVQNTRASLKASYHESLLPGEKLDLKGLKSSQNYTYHVISEETTTQTALEFKKGNLASVETSRATHNAEYVQTYVAARLTDEKRTPFDKEETKKVNLLADNISLKSTNPLNLK</sequence>
<evidence type="ECO:0000313" key="1">
    <source>
        <dbReference type="EMBL" id="SQC92686.1"/>
    </source>
</evidence>
<protein>
    <submittedName>
        <fullName evidence="1">Uncharacterized protein</fullName>
    </submittedName>
</protein>
<name>A0A2X3IZQ6_9ENTR</name>
<organism evidence="1 2">
    <name type="scientific">Cedecea neteri</name>
    <dbReference type="NCBI Taxonomy" id="158822"/>
    <lineage>
        <taxon>Bacteria</taxon>
        <taxon>Pseudomonadati</taxon>
        <taxon>Pseudomonadota</taxon>
        <taxon>Gammaproteobacteria</taxon>
        <taxon>Enterobacterales</taxon>
        <taxon>Enterobacteriaceae</taxon>
        <taxon>Cedecea</taxon>
    </lineage>
</organism>
<gene>
    <name evidence="1" type="ORF">NCTC12120_05886</name>
</gene>
<evidence type="ECO:0000313" key="2">
    <source>
        <dbReference type="Proteomes" id="UP000251197"/>
    </source>
</evidence>
<dbReference type="AlphaFoldDB" id="A0A2X3IZQ6"/>
<dbReference type="STRING" id="158822.LH23_18785"/>